<evidence type="ECO:0000256" key="3">
    <source>
        <dbReference type="ARBA" id="ARBA00023274"/>
    </source>
</evidence>
<dbReference type="Pfam" id="PF00468">
    <property type="entry name" value="Ribosomal_L34"/>
    <property type="match status" value="1"/>
</dbReference>
<dbReference type="GO" id="GO:0006412">
    <property type="term" value="P:translation"/>
    <property type="evidence" value="ECO:0007669"/>
    <property type="project" value="UniProtKB-UniRule"/>
</dbReference>
<feature type="region of interest" description="Disordered" evidence="6">
    <location>
        <begin position="1"/>
        <end position="50"/>
    </location>
</feature>
<dbReference type="GO" id="GO:0003735">
    <property type="term" value="F:structural constituent of ribosome"/>
    <property type="evidence" value="ECO:0007669"/>
    <property type="project" value="InterPro"/>
</dbReference>
<evidence type="ECO:0000256" key="6">
    <source>
        <dbReference type="SAM" id="MobiDB-lite"/>
    </source>
</evidence>
<keyword evidence="8" id="KW-1185">Reference proteome</keyword>
<comment type="caution">
    <text evidence="7">The sequence shown here is derived from an EMBL/GenBank/DDBJ whole genome shotgun (WGS) entry which is preliminary data.</text>
</comment>
<dbReference type="InterPro" id="IPR000271">
    <property type="entry name" value="Ribosomal_bL34"/>
</dbReference>
<organism evidence="7 8">
    <name type="scientific">Pelovirga terrestris</name>
    <dbReference type="NCBI Taxonomy" id="2771352"/>
    <lineage>
        <taxon>Bacteria</taxon>
        <taxon>Pseudomonadati</taxon>
        <taxon>Thermodesulfobacteriota</taxon>
        <taxon>Desulfuromonadia</taxon>
        <taxon>Geobacterales</taxon>
        <taxon>Geobacteraceae</taxon>
        <taxon>Pelovirga</taxon>
    </lineage>
</organism>
<dbReference type="PANTHER" id="PTHR14503:SF4">
    <property type="entry name" value="LARGE RIBOSOMAL SUBUNIT PROTEIN BL34M"/>
    <property type="match status" value="1"/>
</dbReference>
<reference evidence="7" key="1">
    <citation type="submission" date="2020-09" db="EMBL/GenBank/DDBJ databases">
        <title>Pelobacter alkaliphilus sp. nov., a novel anaerobic arsenate-reducing bacterium from terrestrial mud volcano.</title>
        <authorList>
            <person name="Khomyakova M.A."/>
            <person name="Merkel A.Y."/>
            <person name="Slobodkin A.I."/>
        </authorList>
    </citation>
    <scope>NUCLEOTIDE SEQUENCE</scope>
    <source>
        <strain evidence="7">M08fum</strain>
    </source>
</reference>
<name>A0A8J6QU29_9BACT</name>
<proteinExistence type="inferred from homology"/>
<evidence type="ECO:0000256" key="5">
    <source>
        <dbReference type="HAMAP-Rule" id="MF_00391"/>
    </source>
</evidence>
<evidence type="ECO:0000256" key="4">
    <source>
        <dbReference type="ARBA" id="ARBA00035177"/>
    </source>
</evidence>
<keyword evidence="3 5" id="KW-0687">Ribonucleoprotein</keyword>
<evidence type="ECO:0000256" key="1">
    <source>
        <dbReference type="ARBA" id="ARBA00010111"/>
    </source>
</evidence>
<evidence type="ECO:0000313" key="8">
    <source>
        <dbReference type="Proteomes" id="UP000632828"/>
    </source>
</evidence>
<dbReference type="HAMAP" id="MF_00391">
    <property type="entry name" value="Ribosomal_bL34"/>
    <property type="match status" value="1"/>
</dbReference>
<dbReference type="NCBIfam" id="TIGR01030">
    <property type="entry name" value="rpmH_bact"/>
    <property type="match status" value="1"/>
</dbReference>
<dbReference type="RefSeq" id="WP_191154156.1">
    <property type="nucleotide sequence ID" value="NZ_JACWUN010000004.1"/>
</dbReference>
<dbReference type="Gene3D" id="1.10.287.3980">
    <property type="match status" value="1"/>
</dbReference>
<keyword evidence="2 5" id="KW-0689">Ribosomal protein</keyword>
<feature type="compositionally biased region" description="Basic residues" evidence="6">
    <location>
        <begin position="10"/>
        <end position="24"/>
    </location>
</feature>
<dbReference type="PROSITE" id="PS00784">
    <property type="entry name" value="RIBOSOMAL_L34"/>
    <property type="match status" value="1"/>
</dbReference>
<dbReference type="AlphaFoldDB" id="A0A8J6QU29"/>
<comment type="similarity">
    <text evidence="1 5">Belongs to the bacterial ribosomal protein bL34 family.</text>
</comment>
<sequence>MSKRTFQPSRIKRKRTHGFRKRMQTKSGRATINRRRAQGRKTLAAGIPKK</sequence>
<dbReference type="EMBL" id="JACWUN010000004">
    <property type="protein sequence ID" value="MBD1399875.1"/>
    <property type="molecule type" value="Genomic_DNA"/>
</dbReference>
<dbReference type="InterPro" id="IPR020939">
    <property type="entry name" value="Ribosomal_bL34_CS"/>
</dbReference>
<evidence type="ECO:0000313" key="7">
    <source>
        <dbReference type="EMBL" id="MBD1399875.1"/>
    </source>
</evidence>
<dbReference type="Proteomes" id="UP000632828">
    <property type="component" value="Unassembled WGS sequence"/>
</dbReference>
<gene>
    <name evidence="5 7" type="primary">rpmH</name>
    <name evidence="7" type="ORF">ICT70_04245</name>
</gene>
<protein>
    <recommendedName>
        <fullName evidence="4 5">Large ribosomal subunit protein bL34</fullName>
    </recommendedName>
</protein>
<dbReference type="GO" id="GO:1990904">
    <property type="term" value="C:ribonucleoprotein complex"/>
    <property type="evidence" value="ECO:0007669"/>
    <property type="project" value="UniProtKB-KW"/>
</dbReference>
<dbReference type="GO" id="GO:0005840">
    <property type="term" value="C:ribosome"/>
    <property type="evidence" value="ECO:0007669"/>
    <property type="project" value="UniProtKB-KW"/>
</dbReference>
<dbReference type="FunFam" id="1.10.287.3980:FF:000001">
    <property type="entry name" value="Mitochondrial ribosomal protein L34"/>
    <property type="match status" value="1"/>
</dbReference>
<accession>A0A8J6QU29</accession>
<evidence type="ECO:0000256" key="2">
    <source>
        <dbReference type="ARBA" id="ARBA00022980"/>
    </source>
</evidence>
<dbReference type="PANTHER" id="PTHR14503">
    <property type="entry name" value="MITOCHONDRIAL RIBOSOMAL PROTEIN 34 FAMILY MEMBER"/>
    <property type="match status" value="1"/>
</dbReference>